<accession>A0A6N6RF36</accession>
<protein>
    <submittedName>
        <fullName evidence="9">TolC family protein</fullName>
    </submittedName>
</protein>
<evidence type="ECO:0000256" key="8">
    <source>
        <dbReference type="SAM" id="SignalP"/>
    </source>
</evidence>
<comment type="subcellular location">
    <subcellularLocation>
        <location evidence="1">Cell outer membrane</location>
    </subcellularLocation>
</comment>
<evidence type="ECO:0000256" key="6">
    <source>
        <dbReference type="ARBA" id="ARBA00023136"/>
    </source>
</evidence>
<organism evidence="9 10">
    <name type="scientific">Phaeocystidibacter luteus</name>
    <dbReference type="NCBI Taxonomy" id="911197"/>
    <lineage>
        <taxon>Bacteria</taxon>
        <taxon>Pseudomonadati</taxon>
        <taxon>Bacteroidota</taxon>
        <taxon>Flavobacteriia</taxon>
        <taxon>Flavobacteriales</taxon>
        <taxon>Phaeocystidibacteraceae</taxon>
        <taxon>Phaeocystidibacter</taxon>
    </lineage>
</organism>
<keyword evidence="3" id="KW-0813">Transport</keyword>
<comment type="caution">
    <text evidence="9">The sequence shown here is derived from an EMBL/GenBank/DDBJ whole genome shotgun (WGS) entry which is preliminary data.</text>
</comment>
<dbReference type="PANTHER" id="PTHR30026:SF20">
    <property type="entry name" value="OUTER MEMBRANE PROTEIN TOLC"/>
    <property type="match status" value="1"/>
</dbReference>
<dbReference type="Gene3D" id="1.20.1600.10">
    <property type="entry name" value="Outer membrane efflux proteins (OEP)"/>
    <property type="match status" value="1"/>
</dbReference>
<evidence type="ECO:0000256" key="4">
    <source>
        <dbReference type="ARBA" id="ARBA00022452"/>
    </source>
</evidence>
<keyword evidence="6" id="KW-0472">Membrane</keyword>
<gene>
    <name evidence="9" type="ORF">F8C67_10430</name>
</gene>
<keyword evidence="10" id="KW-1185">Reference proteome</keyword>
<dbReference type="AlphaFoldDB" id="A0A6N6RF36"/>
<dbReference type="GO" id="GO:0015562">
    <property type="term" value="F:efflux transmembrane transporter activity"/>
    <property type="evidence" value="ECO:0007669"/>
    <property type="project" value="InterPro"/>
</dbReference>
<proteinExistence type="inferred from homology"/>
<dbReference type="Proteomes" id="UP000468650">
    <property type="component" value="Unassembled WGS sequence"/>
</dbReference>
<dbReference type="GO" id="GO:0015288">
    <property type="term" value="F:porin activity"/>
    <property type="evidence" value="ECO:0007669"/>
    <property type="project" value="TreeGrafter"/>
</dbReference>
<evidence type="ECO:0000256" key="2">
    <source>
        <dbReference type="ARBA" id="ARBA00007613"/>
    </source>
</evidence>
<keyword evidence="8" id="KW-0732">Signal</keyword>
<keyword evidence="5" id="KW-0812">Transmembrane</keyword>
<evidence type="ECO:0000313" key="9">
    <source>
        <dbReference type="EMBL" id="KAB2808694.1"/>
    </source>
</evidence>
<dbReference type="PANTHER" id="PTHR30026">
    <property type="entry name" value="OUTER MEMBRANE PROTEIN TOLC"/>
    <property type="match status" value="1"/>
</dbReference>
<keyword evidence="4" id="KW-1134">Transmembrane beta strand</keyword>
<name>A0A6N6RF36_9FLAO</name>
<comment type="similarity">
    <text evidence="2">Belongs to the outer membrane factor (OMF) (TC 1.B.17) family.</text>
</comment>
<dbReference type="GO" id="GO:1990281">
    <property type="term" value="C:efflux pump complex"/>
    <property type="evidence" value="ECO:0007669"/>
    <property type="project" value="TreeGrafter"/>
</dbReference>
<dbReference type="OrthoDB" id="9771205at2"/>
<dbReference type="RefSeq" id="WP_151667789.1">
    <property type="nucleotide sequence ID" value="NZ_WBVO01000008.1"/>
</dbReference>
<reference evidence="9 10" key="1">
    <citation type="submission" date="2019-09" db="EMBL/GenBank/DDBJ databases">
        <title>Genomes of family Cryomorphaceae.</title>
        <authorList>
            <person name="Bowman J.P."/>
        </authorList>
    </citation>
    <scope>NUCLEOTIDE SEQUENCE [LARGE SCALE GENOMIC DNA]</scope>
    <source>
        <strain evidence="9 10">LMG 25704</strain>
    </source>
</reference>
<dbReference type="GO" id="GO:0009279">
    <property type="term" value="C:cell outer membrane"/>
    <property type="evidence" value="ECO:0007669"/>
    <property type="project" value="UniProtKB-SubCell"/>
</dbReference>
<dbReference type="InterPro" id="IPR003423">
    <property type="entry name" value="OMP_efflux"/>
</dbReference>
<evidence type="ECO:0000256" key="3">
    <source>
        <dbReference type="ARBA" id="ARBA00022448"/>
    </source>
</evidence>
<evidence type="ECO:0000256" key="5">
    <source>
        <dbReference type="ARBA" id="ARBA00022692"/>
    </source>
</evidence>
<feature type="chain" id="PRO_5026824455" evidence="8">
    <location>
        <begin position="21"/>
        <end position="436"/>
    </location>
</feature>
<evidence type="ECO:0000256" key="1">
    <source>
        <dbReference type="ARBA" id="ARBA00004442"/>
    </source>
</evidence>
<dbReference type="EMBL" id="WBVO01000008">
    <property type="protein sequence ID" value="KAB2808694.1"/>
    <property type="molecule type" value="Genomic_DNA"/>
</dbReference>
<dbReference type="SUPFAM" id="SSF56954">
    <property type="entry name" value="Outer membrane efflux proteins (OEP)"/>
    <property type="match status" value="1"/>
</dbReference>
<feature type="signal peptide" evidence="8">
    <location>
        <begin position="1"/>
        <end position="20"/>
    </location>
</feature>
<keyword evidence="7" id="KW-0998">Cell outer membrane</keyword>
<sequence>MNKSILICSSLALAATSAFGQTQLTLDSAITRAVQENHGIAIARNNTSIASNNARPGVSGLYPTISATGGANITQNDTEIEFVTGEVQNVDAARTASTNANIGMSYVIFDGMRNWKSFRQAQTQEDASFAQQRLTVENTLVSVIAQYYEVARQTQNVQVAEEAIAISLDRYERAELRKELGAGVTLDLLNAEVDLNRDSVSYRTAYTQLQNAKRNLTVLLATNPSTDFEVDTTVEFASLLPLQDFKERALEQNASLVSARKNQRASEYAIGVASSGYWPTLSLNGGYGFNRQDAEAGFLVSNQATGWNAGLTLRWNLWDGQVTQTRTDNARLQAETARRQVLNTEQQLMTDIENAYNTYVNALYVMRTEERNVETSRLNFQRTRESFQLGQVTNTTFREAQLNFIRSQAALLDAKYLAKVAEIRLLQLSGILLNNN</sequence>
<dbReference type="Pfam" id="PF02321">
    <property type="entry name" value="OEP"/>
    <property type="match status" value="2"/>
</dbReference>
<dbReference type="InterPro" id="IPR051906">
    <property type="entry name" value="TolC-like"/>
</dbReference>
<evidence type="ECO:0000313" key="10">
    <source>
        <dbReference type="Proteomes" id="UP000468650"/>
    </source>
</evidence>
<evidence type="ECO:0000256" key="7">
    <source>
        <dbReference type="ARBA" id="ARBA00023237"/>
    </source>
</evidence>